<dbReference type="InterPro" id="IPR001753">
    <property type="entry name" value="Enoyl-CoA_hydra/iso"/>
</dbReference>
<dbReference type="InterPro" id="IPR057326">
    <property type="entry name" value="KR_dom"/>
</dbReference>
<dbReference type="SMART" id="SM00822">
    <property type="entry name" value="PKS_KR"/>
    <property type="match status" value="1"/>
</dbReference>
<dbReference type="Gene3D" id="3.40.47.10">
    <property type="match status" value="3"/>
</dbReference>
<dbReference type="SUPFAM" id="SSF51735">
    <property type="entry name" value="NAD(P)-binding Rossmann-fold domains"/>
    <property type="match status" value="2"/>
</dbReference>
<comment type="similarity">
    <text evidence="11">Belongs to the enoyl-CoA hydratase/isomerase family.</text>
</comment>
<accession>A0A7X2L085</accession>
<evidence type="ECO:0000256" key="10">
    <source>
        <dbReference type="PROSITE-ProRule" id="PRU01363"/>
    </source>
</evidence>
<evidence type="ECO:0000256" key="9">
    <source>
        <dbReference type="ARBA" id="ARBA00049556"/>
    </source>
</evidence>
<dbReference type="GO" id="GO:0071770">
    <property type="term" value="P:DIM/DIP cell wall layer assembly"/>
    <property type="evidence" value="ECO:0007669"/>
    <property type="project" value="TreeGrafter"/>
</dbReference>
<dbReference type="InterPro" id="IPR054514">
    <property type="entry name" value="RhiE-like_linker"/>
</dbReference>
<dbReference type="InterPro" id="IPR009081">
    <property type="entry name" value="PP-bd_ACP"/>
</dbReference>
<dbReference type="GO" id="GO:0004312">
    <property type="term" value="F:fatty acid synthase activity"/>
    <property type="evidence" value="ECO:0007669"/>
    <property type="project" value="TreeGrafter"/>
</dbReference>
<dbReference type="Pfam" id="PF00550">
    <property type="entry name" value="PP-binding"/>
    <property type="match status" value="4"/>
</dbReference>
<feature type="domain" description="Carrier" evidence="13">
    <location>
        <begin position="2715"/>
        <end position="2790"/>
    </location>
</feature>
<dbReference type="Proteomes" id="UP000463051">
    <property type="component" value="Unassembled WGS sequence"/>
</dbReference>
<evidence type="ECO:0000256" key="4">
    <source>
        <dbReference type="ARBA" id="ARBA00022450"/>
    </source>
</evidence>
<dbReference type="GO" id="GO:0003857">
    <property type="term" value="F:(3S)-3-hydroxyacyl-CoA dehydrogenase (NAD+) activity"/>
    <property type="evidence" value="ECO:0007669"/>
    <property type="project" value="UniProtKB-EC"/>
</dbReference>
<dbReference type="SUPFAM" id="SSF52096">
    <property type="entry name" value="ClpP/crotonase"/>
    <property type="match status" value="1"/>
</dbReference>
<evidence type="ECO:0000259" key="13">
    <source>
        <dbReference type="PROSITE" id="PS50075"/>
    </source>
</evidence>
<feature type="domain" description="PKS/mFAS DH" evidence="15">
    <location>
        <begin position="656"/>
        <end position="951"/>
    </location>
</feature>
<dbReference type="NCBIfam" id="NF005496">
    <property type="entry name" value="PRK07110.1"/>
    <property type="match status" value="1"/>
</dbReference>
<reference evidence="16 17" key="1">
    <citation type="submission" date="2019-11" db="EMBL/GenBank/DDBJ databases">
        <title>Paenibacillus monticola sp. nov., a novel PGPR strain isolated from mountain sample in China.</title>
        <authorList>
            <person name="Zhao Q."/>
            <person name="Li H.-P."/>
            <person name="Zhang J.-L."/>
        </authorList>
    </citation>
    <scope>NUCLEOTIDE SEQUENCE [LARGE SCALE GENOMIC DNA]</scope>
    <source>
        <strain evidence="16 17">LC-T2</strain>
    </source>
</reference>
<dbReference type="UniPathway" id="UPA01003"/>
<dbReference type="InterPro" id="IPR049552">
    <property type="entry name" value="PKS_DH_N"/>
</dbReference>
<dbReference type="InterPro" id="IPR029045">
    <property type="entry name" value="ClpP/crotonase-like_dom_sf"/>
</dbReference>
<dbReference type="InterPro" id="IPR042104">
    <property type="entry name" value="PKS_dehydratase_sf"/>
</dbReference>
<evidence type="ECO:0000259" key="15">
    <source>
        <dbReference type="PROSITE" id="PS52019"/>
    </source>
</evidence>
<dbReference type="GO" id="GO:0031177">
    <property type="term" value="F:phosphopantetheine binding"/>
    <property type="evidence" value="ECO:0007669"/>
    <property type="project" value="InterPro"/>
</dbReference>
<dbReference type="GO" id="GO:0005886">
    <property type="term" value="C:plasma membrane"/>
    <property type="evidence" value="ECO:0007669"/>
    <property type="project" value="TreeGrafter"/>
</dbReference>
<evidence type="ECO:0000313" key="16">
    <source>
        <dbReference type="EMBL" id="MRN51863.1"/>
    </source>
</evidence>
<keyword evidence="17" id="KW-1185">Reference proteome</keyword>
<keyword evidence="7" id="KW-0808">Transferase</keyword>
<dbReference type="PROSITE" id="PS00166">
    <property type="entry name" value="ENOYL_COA_HYDRATASE"/>
    <property type="match status" value="1"/>
</dbReference>
<gene>
    <name evidence="16" type="ORF">GJB61_02475</name>
</gene>
<dbReference type="InterPro" id="IPR014030">
    <property type="entry name" value="Ketoacyl_synth_N"/>
</dbReference>
<dbReference type="InterPro" id="IPR049551">
    <property type="entry name" value="PKS_DH_C"/>
</dbReference>
<keyword evidence="8" id="KW-0677">Repeat</keyword>
<dbReference type="InterPro" id="IPR032821">
    <property type="entry name" value="PKS_assoc"/>
</dbReference>
<dbReference type="PROSITE" id="PS52019">
    <property type="entry name" value="PKS_MFAS_DH"/>
    <property type="match status" value="1"/>
</dbReference>
<dbReference type="Pfam" id="PF08659">
    <property type="entry name" value="KR"/>
    <property type="match status" value="1"/>
</dbReference>
<dbReference type="Gene3D" id="3.30.70.3290">
    <property type="match status" value="1"/>
</dbReference>
<proteinExistence type="inferred from homology"/>
<feature type="domain" description="Carrier" evidence="13">
    <location>
        <begin position="2603"/>
        <end position="2680"/>
    </location>
</feature>
<dbReference type="GO" id="GO:0004315">
    <property type="term" value="F:3-oxoacyl-[acyl-carrier-protein] synthase activity"/>
    <property type="evidence" value="ECO:0007669"/>
    <property type="project" value="InterPro"/>
</dbReference>
<dbReference type="RefSeq" id="WP_154116766.1">
    <property type="nucleotide sequence ID" value="NZ_WJXB01000001.1"/>
</dbReference>
<dbReference type="InterPro" id="IPR049900">
    <property type="entry name" value="PKS_mFAS_DH"/>
</dbReference>
<dbReference type="EMBL" id="WJXB01000001">
    <property type="protein sequence ID" value="MRN51863.1"/>
    <property type="molecule type" value="Genomic_DNA"/>
</dbReference>
<dbReference type="InterPro" id="IPR006162">
    <property type="entry name" value="Ppantetheine_attach_site"/>
</dbReference>
<evidence type="ECO:0000256" key="8">
    <source>
        <dbReference type="ARBA" id="ARBA00022737"/>
    </source>
</evidence>
<name>A0A7X2L085_9BACL</name>
<comment type="pathway">
    <text evidence="3">Antibiotic biosynthesis; bacillaene biosynthesis.</text>
</comment>
<dbReference type="InterPro" id="IPR014031">
    <property type="entry name" value="Ketoacyl_synth_C"/>
</dbReference>
<evidence type="ECO:0000256" key="1">
    <source>
        <dbReference type="ARBA" id="ARBA00003299"/>
    </source>
</evidence>
<dbReference type="PANTHER" id="PTHR43775">
    <property type="entry name" value="FATTY ACID SYNTHASE"/>
    <property type="match status" value="1"/>
</dbReference>
<feature type="domain" description="Ketosynthase family 3 (KS3)" evidence="14">
    <location>
        <begin position="50"/>
        <end position="475"/>
    </location>
</feature>
<dbReference type="SMART" id="SM00826">
    <property type="entry name" value="PKS_DH"/>
    <property type="match status" value="1"/>
</dbReference>
<evidence type="ECO:0000256" key="7">
    <source>
        <dbReference type="ARBA" id="ARBA00022679"/>
    </source>
</evidence>
<evidence type="ECO:0000256" key="5">
    <source>
        <dbReference type="ARBA" id="ARBA00022490"/>
    </source>
</evidence>
<dbReference type="CDD" id="cd08953">
    <property type="entry name" value="KR_2_SDR_x"/>
    <property type="match status" value="1"/>
</dbReference>
<dbReference type="CDD" id="cd00833">
    <property type="entry name" value="PKS"/>
    <property type="match status" value="3"/>
</dbReference>
<keyword evidence="4" id="KW-0596">Phosphopantetheine</keyword>
<evidence type="ECO:0000256" key="11">
    <source>
        <dbReference type="RuleBase" id="RU003707"/>
    </source>
</evidence>
<evidence type="ECO:0000256" key="6">
    <source>
        <dbReference type="ARBA" id="ARBA00022553"/>
    </source>
</evidence>
<dbReference type="Gene3D" id="1.10.1240.100">
    <property type="match status" value="1"/>
</dbReference>
<dbReference type="Pfam" id="PF14765">
    <property type="entry name" value="PS-DH"/>
    <property type="match status" value="1"/>
</dbReference>
<feature type="active site" description="Proton acceptor; for dehydratase activity" evidence="10">
    <location>
        <position position="689"/>
    </location>
</feature>
<evidence type="ECO:0000256" key="12">
    <source>
        <dbReference type="SAM" id="MobiDB-lite"/>
    </source>
</evidence>
<feature type="domain" description="Ketosynthase family 3 (KS3)" evidence="14">
    <location>
        <begin position="2890"/>
        <end position="3315"/>
    </location>
</feature>
<dbReference type="Pfam" id="PF02801">
    <property type="entry name" value="Ketoacyl-synt_C"/>
    <property type="match status" value="3"/>
</dbReference>
<dbReference type="Gene3D" id="3.10.129.110">
    <property type="entry name" value="Polyketide synthase dehydratase"/>
    <property type="match status" value="1"/>
</dbReference>
<dbReference type="InterPro" id="IPR020806">
    <property type="entry name" value="PKS_PP-bd"/>
</dbReference>
<dbReference type="InterPro" id="IPR020807">
    <property type="entry name" value="PKS_DH"/>
</dbReference>
<dbReference type="PROSITE" id="PS52004">
    <property type="entry name" value="KS3_2"/>
    <property type="match status" value="3"/>
</dbReference>
<dbReference type="InterPro" id="IPR036291">
    <property type="entry name" value="NAD(P)-bd_dom_sf"/>
</dbReference>
<evidence type="ECO:0000256" key="3">
    <source>
        <dbReference type="ARBA" id="ARBA00004789"/>
    </source>
</evidence>
<evidence type="ECO:0000259" key="14">
    <source>
        <dbReference type="PROSITE" id="PS52004"/>
    </source>
</evidence>
<feature type="active site" description="Proton donor; for dehydratase activity" evidence="10">
    <location>
        <position position="869"/>
    </location>
</feature>
<dbReference type="PROSITE" id="PS00606">
    <property type="entry name" value="KS3_1"/>
    <property type="match status" value="2"/>
</dbReference>
<comment type="catalytic activity">
    <reaction evidence="9">
        <text>a (3S)-3-hydroxyacyl-CoA + NAD(+) = a 3-oxoacyl-CoA + NADH + H(+)</text>
        <dbReference type="Rhea" id="RHEA:22432"/>
        <dbReference type="ChEBI" id="CHEBI:15378"/>
        <dbReference type="ChEBI" id="CHEBI:57318"/>
        <dbReference type="ChEBI" id="CHEBI:57540"/>
        <dbReference type="ChEBI" id="CHEBI:57945"/>
        <dbReference type="ChEBI" id="CHEBI:90726"/>
        <dbReference type="EC" id="1.1.1.35"/>
    </reaction>
</comment>
<dbReference type="InterPro" id="IPR049490">
    <property type="entry name" value="C883_1060-like_KR_N"/>
</dbReference>
<dbReference type="Pfam" id="PF21089">
    <property type="entry name" value="PKS_DH_N"/>
    <property type="match status" value="1"/>
</dbReference>
<dbReference type="SUPFAM" id="SSF47336">
    <property type="entry name" value="ACP-like"/>
    <property type="match status" value="4"/>
</dbReference>
<dbReference type="InterPro" id="IPR020841">
    <property type="entry name" value="PKS_Beta-ketoAc_synthase_dom"/>
</dbReference>
<dbReference type="PANTHER" id="PTHR43775:SF37">
    <property type="entry name" value="SI:DKEY-61P9.11"/>
    <property type="match status" value="1"/>
</dbReference>
<dbReference type="InterPro" id="IPR018376">
    <property type="entry name" value="Enoyl-CoA_hyd/isom_CS"/>
</dbReference>
<dbReference type="Gene3D" id="3.40.50.720">
    <property type="entry name" value="NAD(P)-binding Rossmann-like Domain"/>
    <property type="match status" value="1"/>
</dbReference>
<dbReference type="CDD" id="cd06558">
    <property type="entry name" value="crotonase-like"/>
    <property type="match status" value="1"/>
</dbReference>
<dbReference type="Pfam" id="PF16197">
    <property type="entry name" value="KAsynt_C_assoc"/>
    <property type="match status" value="1"/>
</dbReference>
<dbReference type="GO" id="GO:0006633">
    <property type="term" value="P:fatty acid biosynthetic process"/>
    <property type="evidence" value="ECO:0007669"/>
    <property type="project" value="InterPro"/>
</dbReference>
<dbReference type="SMART" id="SM01294">
    <property type="entry name" value="PKS_PP_betabranch"/>
    <property type="match status" value="2"/>
</dbReference>
<dbReference type="InterPro" id="IPR018201">
    <property type="entry name" value="Ketoacyl_synth_AS"/>
</dbReference>
<dbReference type="Gene3D" id="3.90.226.10">
    <property type="entry name" value="2-enoyl-CoA Hydratase, Chain A, domain 1"/>
    <property type="match status" value="1"/>
</dbReference>
<feature type="region of interest" description="Disordered" evidence="12">
    <location>
        <begin position="2834"/>
        <end position="2890"/>
    </location>
</feature>
<feature type="region of interest" description="C-terminal hotdog fold" evidence="10">
    <location>
        <begin position="799"/>
        <end position="951"/>
    </location>
</feature>
<comment type="subcellular location">
    <subcellularLocation>
        <location evidence="2">Cytoplasm</location>
    </subcellularLocation>
</comment>
<organism evidence="16 17">
    <name type="scientific">Paenibacillus monticola</name>
    <dbReference type="NCBI Taxonomy" id="2666075"/>
    <lineage>
        <taxon>Bacteria</taxon>
        <taxon>Bacillati</taxon>
        <taxon>Bacillota</taxon>
        <taxon>Bacilli</taxon>
        <taxon>Bacillales</taxon>
        <taxon>Paenibacillaceae</taxon>
        <taxon>Paenibacillus</taxon>
    </lineage>
</organism>
<comment type="function">
    <text evidence="1">Involved in some intermediate steps for the synthesis of the antibiotic polyketide bacillaene which is involved in secondary metabolism.</text>
</comment>
<dbReference type="GO" id="GO:0005737">
    <property type="term" value="C:cytoplasm"/>
    <property type="evidence" value="ECO:0007669"/>
    <property type="project" value="UniProtKB-SubCell"/>
</dbReference>
<dbReference type="Pfam" id="PF00109">
    <property type="entry name" value="ketoacyl-synt"/>
    <property type="match status" value="3"/>
</dbReference>
<dbReference type="PROSITE" id="PS50075">
    <property type="entry name" value="CARRIER"/>
    <property type="match status" value="3"/>
</dbReference>
<comment type="caution">
    <text evidence="16">The sequence shown here is derived from an EMBL/GenBank/DDBJ whole genome shotgun (WGS) entry which is preliminary data.</text>
</comment>
<evidence type="ECO:0000313" key="17">
    <source>
        <dbReference type="Proteomes" id="UP000463051"/>
    </source>
</evidence>
<feature type="region of interest" description="N-terminal hotdog fold" evidence="10">
    <location>
        <begin position="656"/>
        <end position="780"/>
    </location>
</feature>
<dbReference type="InterPro" id="IPR050091">
    <property type="entry name" value="PKS_NRPS_Biosynth_Enz"/>
</dbReference>
<dbReference type="InterPro" id="IPR036736">
    <property type="entry name" value="ACP-like_sf"/>
</dbReference>
<dbReference type="Pfam" id="PF22336">
    <property type="entry name" value="RhiE-like_linker"/>
    <property type="match status" value="1"/>
</dbReference>
<dbReference type="Pfam" id="PF21394">
    <property type="entry name" value="Beta-ketacyl_N"/>
    <property type="match status" value="1"/>
</dbReference>
<feature type="domain" description="Carrier" evidence="13">
    <location>
        <begin position="1462"/>
        <end position="1535"/>
    </location>
</feature>
<dbReference type="Gene3D" id="1.10.1200.10">
    <property type="entry name" value="ACP-like"/>
    <property type="match status" value="3"/>
</dbReference>
<dbReference type="InterPro" id="IPR016039">
    <property type="entry name" value="Thiolase-like"/>
</dbReference>
<dbReference type="PROSITE" id="PS00012">
    <property type="entry name" value="PHOSPHOPANTETHEINE"/>
    <property type="match status" value="1"/>
</dbReference>
<dbReference type="SMART" id="SM00825">
    <property type="entry name" value="PKS_KS"/>
    <property type="match status" value="3"/>
</dbReference>
<keyword evidence="6" id="KW-0597">Phosphoprotein</keyword>
<dbReference type="FunFam" id="3.40.47.10:FF:000019">
    <property type="entry name" value="Polyketide synthase type I"/>
    <property type="match status" value="3"/>
</dbReference>
<dbReference type="Pfam" id="PF00378">
    <property type="entry name" value="ECH_1"/>
    <property type="match status" value="1"/>
</dbReference>
<dbReference type="SUPFAM" id="SSF53901">
    <property type="entry name" value="Thiolase-like"/>
    <property type="match status" value="3"/>
</dbReference>
<feature type="domain" description="Ketosynthase family 3 (KS3)" evidence="14">
    <location>
        <begin position="1574"/>
        <end position="2005"/>
    </location>
</feature>
<protein>
    <submittedName>
        <fullName evidence="16">SDR family NAD(P)-dependent oxidoreductase</fullName>
    </submittedName>
</protein>
<dbReference type="InterPro" id="IPR013968">
    <property type="entry name" value="PKS_KR"/>
</dbReference>
<sequence length="3317" mass="364309">MRGQILNRKQILEQIQSGHLSPAAGYDLIQSLQQGKDNRAAQDERIDSKPTDIAVIGMSGRFPGASDLNMFWNNLTRGVDSVTGIPQNRWRYESGGSQLKASGKPLQCDRGGFIDGIDEFDPLFFNISPREAELMDPQQRIFLQTAWHAIEDAGYAPEDLSGSKCGVFTGATQGDYYLNIRNSDRELDSQVLTGYSNSILAARISYFLNLKGPSIPIDTACSASLVAVHQACQSIMHGDSEWALAGGIYLLSTPEMHEMTEKGGMLSPEGKCKAFSHDADGFVPGEGVGVVLLKPLAAAIRDHDHIYGIIKGSAINQDGKTNGITAPSAVSQHRLQNDCYQRYGIDPDSISYLEAHGTGTQLGDPIEISALSKTFAQYTSRKQFCAIGSVKANIGHTLTAAGAASLIKVLLSMKYGKLVPSLHYQSSNVHIKFEDTPFYVNTALKEWKQEDGQVRRAAVSSYGLSGTNCHMVIEEFLERPTIAERSPSPLYLFPFSAKTADALEARMREFHHWLLNEKMTVDTAADISFTLAAGRNHFSFRSIITACNLDELRHTLEQVLAGNKTEQYATNIEAEGLPTEQPTAKVHSSAPSFVGFYQESIQTLKERTASFVRFYLEGGKPDFMRMYEGLEWRRVAGLPGYPFAKESYWIAGEDNGRFIHTVDSRDSELTTGAGSITEFDGTESVLKDHLVGGVQVLPGAAYVDLAIQSAKKAGYSVHSRLRGVTWLHPFSVEQGPMKLEIVFTDEVRLDNELRCQAFSDGEQGRLIHFQADLFTGERSASLQGSRPTAVKKSELIRFMKPLDVEQCYEQLRSNGIEHRGSFKSIRELYSSGTETVALLELQEDSEHGKTPANGQVMEMDSGIHPALLDGAFQSAIGIDGFADSGYIPFSADEIMIYSGLPKRCYVHTRHKGSAGESRIQRFDMVIFDEQGEVLIQVNNLLARGLKDIVKPSPDRSLLYFREEWQVVPVSEVRSRQLRSPGNVLVFEEGSQWFDYMQTALSEAELMESTLTLVKQADRYHIGQADTFGINTNEPAHYQQLVEELNQSGRLPATILYISKEDKASDSSVFGLSSKIRSSFYPMLYLCQALIGAKLHHPVTLYYIYHSDNSVCNPHQTAMTGFARTLNLENPQLELKTVELYNIDKQEQAYTAVFNLLTGSARAQLGPEHDLIRFADGQMLLKQLVRCEPVAGQEGLTLRTNGVYLITGGLGGIGMITAAHLARLSKVKIVLTGRTAPNLQQQQRISHMQSSGSEVTFMQADIADRESVDALVLKLKQRYGRINGIFHSAGVLRDSFILRKTREEAESVIAPKAYAVCLLDHALKDEPLDFFILYSAIASIVGNPGQSDYAYANRFMDDYARHREQCRMRGQRSGITVSINWPLWAEGGMTIPEYTAQNLRKRLGMLPMTTRNGLQALHDCLTFGHPSVMVLEGNEREVMKSLGISAVNESHRSSAEPAVNLQSAAEQLLKDVFAKVIQLSTARISEHALFEQYGIDSIVVMKINDELEAVFGRLSKTLLFEYTTIAALAQYFVSKHANVLSSRQTELEQIQQMNVIPDRVADPEEKRAEESPLQLEGFAVIGLGGRYPQAEGLEEFWDNLVAGKDCITEIPTDRWDARTESLRNKASTGKQMSKWGGFIDGADQFDPLFFNISPKDAIGMDPQERLFLETAWNTLEDAGYTRQQLDSKEIGVFVGVMYGHYPLIGLTGPAEGNPAVNSSFASIANRVSYYFNWCGPSMAVDTMCSSSLTALHLACESLRRKESELALAGGVNLSLHPLKYQVLGEGQFTSSDGRCRSFGEGGDGYVPGEGVGAVLLKPLELAVRDGDHIYGVIKSTAINHGGRTNGYTVPNPNAQAKVIARAVAEAKIEPRTISYIEAHGTGTSLGDPIEITGLAKAFGAYSEDKQYCRIGSVKSNIGHLESAAGIAGLTKLLLQLEHKQLVPSLHADQLNPFIDLEETPFSVQKKLEYWPETVVESHGELQKYPRRGGLSAFGAGGSNAHVLVEDYEENYRGRNGSLTDTERRLIVLSAHSMDRLQASALKLAAFVERSMLSEPSQLDTAGEDSLKLALWNSIQQGLAEITGIKADEIRHDDALESFSIDPVQWDTMASQLGSRWKISIGLAELFNHRTAGDLADHLYWSNPQAADSPAASLSLQNIGYTLQAGREAMEYRLAFVVSNCSQLQEVLEAFGQGRAARETLFTGKVKKHVEENAPYNASIQEQVEQALVQRDLSLLAEYWVEGAEIEWTRLYPHAAPRRVSLPTYPFKRKRYWLNTGSDRLASSTSTTEPAVSSAVELSPSVASVPAAAAAWAPLELESSAGYAGDEVTLEVVEGNIALVTMRDKPNKNMFSNNIMQGLMAKFHEIKGNPNLKAVVLTGYDHVFCMGGTREQLLDISEKRSQFTDNPFMFRGLLEAEIPVISAMQGHASGGGMLFGLFADIVIMAEESIYSAVFTKFGFTPGMGATLILKERFGPNIATELMYTARSYSGEELKNRGASVLFRKRADVLQEALNIARSLAEKPLFTLKVLKKELSAAILEKLPLYIQKEIEMHELTFNHPEVIQRIQRYHVSSQDMPSEETIWQKEASAALQSIQTLENEAPETAFEDNAEGIITAIVSRILHLPAGEWNADSTFKELGTDSISGIEIIREVNSSLGVNFDAVVLYDYPTIQRLAQAVRVQKGKPFLHQQDPPAPPVKPEPHAKLRQVENAPSITLSSTLDTVMRAVKDVLHIADTEQLEADSTFNELGVDSISGVEITRLINALHGLHVDAVALYDHPTLNRMAKHVFDELSRSHAVSSAFVSLPVPPLSDSVLLEPVLTSSYLRSSNRTEAKYVPQTGSPRQLKIKLGAASTPLSTAGRSERREEQATPSSEDSEGERGTGNLADNRQSGDDVAVIGMAGRFPGADNITQFWSNLKNGVDSISEVPQDRWNMDSYYDEDAKAPGKSYCKVGGFIKGADRFDPLFFNISPVEAELMDPQQRVFLEECWKALEDAGYSDRSLSDIKCGVFVGATQGDYLQKLSVNGHDKTAEAFTGSSSSILAGRVSYFLNLKGPSIAIETACSSSLVAVHQACQSIRSGECQMALAGGIRLMFTPDLLIQSSKMGILSPSGQCRTFDKNADGTLISEGAGVVVLKPLKQALLDGDPIYGVIKGSGINQDGKTNGITAPSSQSQIELERGVYTRYAINPEDIGYVEAHGTATKLGDPIEVKALTEAFGFFTAKKQYCAIGSVKSNIGHTTMAGGIAGLIKALLSLKAKQIPPSLHYEEENEHIHFRDTPFYVNTQLAEWAVKPGVRRMAAVSAFGFSGTNCHIVLEEAP</sequence>
<evidence type="ECO:0000256" key="2">
    <source>
        <dbReference type="ARBA" id="ARBA00004496"/>
    </source>
</evidence>
<dbReference type="SMART" id="SM00823">
    <property type="entry name" value="PKS_PP"/>
    <property type="match status" value="3"/>
</dbReference>
<dbReference type="Gene3D" id="6.20.390.20">
    <property type="match status" value="1"/>
</dbReference>
<keyword evidence="5" id="KW-0963">Cytoplasm</keyword>